<keyword evidence="1" id="KW-0813">Transport</keyword>
<dbReference type="Proteomes" id="UP000886595">
    <property type="component" value="Unassembled WGS sequence"/>
</dbReference>
<dbReference type="EMBL" id="JAAMPC010000007">
    <property type="protein sequence ID" value="KAG2305151.1"/>
    <property type="molecule type" value="Genomic_DNA"/>
</dbReference>
<reference evidence="3 4" key="1">
    <citation type="submission" date="2020-02" db="EMBL/GenBank/DDBJ databases">
        <authorList>
            <person name="Ma Q."/>
            <person name="Huang Y."/>
            <person name="Song X."/>
            <person name="Pei D."/>
        </authorList>
    </citation>
    <scope>NUCLEOTIDE SEQUENCE [LARGE SCALE GENOMIC DNA]</scope>
    <source>
        <strain evidence="3">Sxm20200214</strain>
        <tissue evidence="3">Leaf</tissue>
    </source>
</reference>
<evidence type="ECO:0000313" key="3">
    <source>
        <dbReference type="EMBL" id="KAG2305151.1"/>
    </source>
</evidence>
<organism evidence="3 4">
    <name type="scientific">Brassica carinata</name>
    <name type="common">Ethiopian mustard</name>
    <name type="synonym">Abyssinian cabbage</name>
    <dbReference type="NCBI Taxonomy" id="52824"/>
    <lineage>
        <taxon>Eukaryota</taxon>
        <taxon>Viridiplantae</taxon>
        <taxon>Streptophyta</taxon>
        <taxon>Embryophyta</taxon>
        <taxon>Tracheophyta</taxon>
        <taxon>Spermatophyta</taxon>
        <taxon>Magnoliopsida</taxon>
        <taxon>eudicotyledons</taxon>
        <taxon>Gunneridae</taxon>
        <taxon>Pentapetalae</taxon>
        <taxon>rosids</taxon>
        <taxon>malvids</taxon>
        <taxon>Brassicales</taxon>
        <taxon>Brassicaceae</taxon>
        <taxon>Brassiceae</taxon>
        <taxon>Brassica</taxon>
    </lineage>
</organism>
<gene>
    <name evidence="3" type="ORF">Bca52824_033802</name>
</gene>
<comment type="caution">
    <text evidence="3">The sequence shown here is derived from an EMBL/GenBank/DDBJ whole genome shotgun (WGS) entry which is preliminary data.</text>
</comment>
<dbReference type="GO" id="GO:0005730">
    <property type="term" value="C:nucleolus"/>
    <property type="evidence" value="ECO:0007669"/>
    <property type="project" value="UniProtKB-SubCell"/>
</dbReference>
<dbReference type="OrthoDB" id="2196187at2759"/>
<proteinExistence type="inferred from homology"/>
<dbReference type="GO" id="GO:0042273">
    <property type="term" value="P:ribosomal large subunit biogenesis"/>
    <property type="evidence" value="ECO:0007669"/>
    <property type="project" value="UniProtKB-UniRule"/>
</dbReference>
<evidence type="ECO:0000313" key="4">
    <source>
        <dbReference type="Proteomes" id="UP000886595"/>
    </source>
</evidence>
<name>A0A8X7V9N2_BRACI</name>
<sequence>MFNGHSSPSCFFSLSDLVQPKRKPLVENVENQSLNDTASSFRFNVDATPHPTVTAESSQSMCEFTGPKPGSAQHELGPNRSVGLSVTAHPPSSIVSPQAFVEHNLSPVGALSPSSGGFSGPRAPSDKISIVWASSNTWASLDDLGFEPPSMFKYFGASRVLRLHHYSPLRRIPLTSSSILHYQVSYTFMESVMKIVSTVTPSWSPSNLTSKAVPSTTLCVVLLRQPLRTSLQRNLSSASLNSVNYYLSKTVVRRSSEKLSLPFLQGKIKRLLDGCEIELQLIYKQFKASVDLFQQQAALSIYSVGGIGSDPSVAKDLGNRAMFLAHVTRFYRKKLAEFPAQMTDLLRTSCLRDALRAEEPCPKQTSFHLLLQPSSLITAAITVYHTIFTLTAMLSLTTTESSSE</sequence>
<comment type="function">
    <text evidence="1">Required for 60S pre-ribosomal subunits export to the cytoplasm.</text>
</comment>
<comment type="similarity">
    <text evidence="1">Belongs to the SDA1 family.</text>
</comment>
<dbReference type="PANTHER" id="PTHR12730">
    <property type="entry name" value="HSDA/SDA1-RELATED"/>
    <property type="match status" value="1"/>
</dbReference>
<dbReference type="InterPro" id="IPR027312">
    <property type="entry name" value="Sda1"/>
</dbReference>
<dbReference type="GO" id="GO:0015031">
    <property type="term" value="P:protein transport"/>
    <property type="evidence" value="ECO:0007669"/>
    <property type="project" value="UniProtKB-KW"/>
</dbReference>
<dbReference type="AlphaFoldDB" id="A0A8X7V9N2"/>
<accession>A0A8X7V9N2</accession>
<evidence type="ECO:0000256" key="1">
    <source>
        <dbReference type="RuleBase" id="RU365057"/>
    </source>
</evidence>
<evidence type="ECO:0000256" key="2">
    <source>
        <dbReference type="SAM" id="MobiDB-lite"/>
    </source>
</evidence>
<keyword evidence="4" id="KW-1185">Reference proteome</keyword>
<keyword evidence="1" id="KW-0690">Ribosome biogenesis</keyword>
<protein>
    <recommendedName>
        <fullName evidence="1">Protein SDA1</fullName>
    </recommendedName>
</protein>
<keyword evidence="1" id="KW-0653">Protein transport</keyword>
<dbReference type="GO" id="GO:0000055">
    <property type="term" value="P:ribosomal large subunit export from nucleus"/>
    <property type="evidence" value="ECO:0007669"/>
    <property type="project" value="UniProtKB-UniRule"/>
</dbReference>
<dbReference type="PANTHER" id="PTHR12730:SF0">
    <property type="entry name" value="PROTEIN SDA1 HOMOLOG"/>
    <property type="match status" value="1"/>
</dbReference>
<keyword evidence="1" id="KW-0539">Nucleus</keyword>
<feature type="region of interest" description="Disordered" evidence="2">
    <location>
        <begin position="52"/>
        <end position="72"/>
    </location>
</feature>
<comment type="subcellular location">
    <subcellularLocation>
        <location evidence="1">Nucleus</location>
        <location evidence="1">Nucleolus</location>
    </subcellularLocation>
</comment>